<keyword evidence="3" id="KW-1185">Reference proteome</keyword>
<evidence type="ECO:0000256" key="1">
    <source>
        <dbReference type="SAM" id="MobiDB-lite"/>
    </source>
</evidence>
<comment type="caution">
    <text evidence="2">The sequence shown here is derived from an EMBL/GenBank/DDBJ whole genome shotgun (WGS) entry which is preliminary data.</text>
</comment>
<sequence length="117" mass="13276">MLSSAQKDISAKLAKPYLSPYIISKRIGKNVYSKRAKKSPKRTLRKLATPRPPKNSSADPTNRVNKTRSCLFPPPSTVRHYRYVRTLTTIGDSSPATHRKRKRKQRNFPSSLHSADS</sequence>
<evidence type="ECO:0000313" key="2">
    <source>
        <dbReference type="EMBL" id="OXU23492.1"/>
    </source>
</evidence>
<dbReference type="AlphaFoldDB" id="A0A232EYI4"/>
<organism evidence="2 3">
    <name type="scientific">Trichomalopsis sarcophagae</name>
    <dbReference type="NCBI Taxonomy" id="543379"/>
    <lineage>
        <taxon>Eukaryota</taxon>
        <taxon>Metazoa</taxon>
        <taxon>Ecdysozoa</taxon>
        <taxon>Arthropoda</taxon>
        <taxon>Hexapoda</taxon>
        <taxon>Insecta</taxon>
        <taxon>Pterygota</taxon>
        <taxon>Neoptera</taxon>
        <taxon>Endopterygota</taxon>
        <taxon>Hymenoptera</taxon>
        <taxon>Apocrita</taxon>
        <taxon>Proctotrupomorpha</taxon>
        <taxon>Chalcidoidea</taxon>
        <taxon>Pteromalidae</taxon>
        <taxon>Pteromalinae</taxon>
        <taxon>Trichomalopsis</taxon>
    </lineage>
</organism>
<protein>
    <submittedName>
        <fullName evidence="2">Uncharacterized protein</fullName>
    </submittedName>
</protein>
<accession>A0A232EYI4</accession>
<feature type="compositionally biased region" description="Basic residues" evidence="1">
    <location>
        <begin position="32"/>
        <end position="45"/>
    </location>
</feature>
<gene>
    <name evidence="2" type="ORF">TSAR_007387</name>
</gene>
<feature type="region of interest" description="Disordered" evidence="1">
    <location>
        <begin position="32"/>
        <end position="76"/>
    </location>
</feature>
<dbReference type="EMBL" id="NNAY01001592">
    <property type="protein sequence ID" value="OXU23492.1"/>
    <property type="molecule type" value="Genomic_DNA"/>
</dbReference>
<feature type="compositionally biased region" description="Basic residues" evidence="1">
    <location>
        <begin position="97"/>
        <end position="106"/>
    </location>
</feature>
<feature type="compositionally biased region" description="Polar residues" evidence="1">
    <location>
        <begin position="54"/>
        <end position="68"/>
    </location>
</feature>
<evidence type="ECO:0000313" key="3">
    <source>
        <dbReference type="Proteomes" id="UP000215335"/>
    </source>
</evidence>
<feature type="compositionally biased region" description="Polar residues" evidence="1">
    <location>
        <begin position="107"/>
        <end position="117"/>
    </location>
</feature>
<feature type="region of interest" description="Disordered" evidence="1">
    <location>
        <begin position="88"/>
        <end position="117"/>
    </location>
</feature>
<name>A0A232EYI4_9HYME</name>
<reference evidence="2 3" key="1">
    <citation type="journal article" date="2017" name="Curr. Biol.">
        <title>The Evolution of Venom by Co-option of Single-Copy Genes.</title>
        <authorList>
            <person name="Martinson E.O."/>
            <person name="Mrinalini"/>
            <person name="Kelkar Y.D."/>
            <person name="Chang C.H."/>
            <person name="Werren J.H."/>
        </authorList>
    </citation>
    <scope>NUCLEOTIDE SEQUENCE [LARGE SCALE GENOMIC DNA]</scope>
    <source>
        <strain evidence="2 3">Alberta</strain>
        <tissue evidence="2">Whole body</tissue>
    </source>
</reference>
<proteinExistence type="predicted"/>
<dbReference type="Proteomes" id="UP000215335">
    <property type="component" value="Unassembled WGS sequence"/>
</dbReference>